<reference evidence="3" key="2">
    <citation type="submission" date="2014-02" db="EMBL/GenBank/DDBJ databases">
        <title>Annotation update of Tetrahymena thermophila SB210.</title>
        <authorList>
            <person name="Bidwell S."/>
            <person name="Michalis H.M."/>
            <person name="Zafar N."/>
            <person name="Joardar V."/>
            <person name="Miao W."/>
            <person name="Russ C."/>
            <person name="Eisen J."/>
            <person name="Wu M."/>
            <person name="Wu D."/>
            <person name="Nierman W."/>
            <person name="Orias E."/>
            <person name="Delcher A."/>
            <person name="Salzberg S."/>
            <person name="Coyne R."/>
        </authorList>
    </citation>
    <scope>NUCLEOTIDE SEQUENCE</scope>
    <source>
        <strain evidence="3">SB210</strain>
    </source>
</reference>
<keyword evidence="1" id="KW-0175">Coiled coil</keyword>
<dbReference type="KEGG" id="tet:TTHERM_00095630"/>
<accession>Q234Y6</accession>
<dbReference type="EMBL" id="GG662767">
    <property type="protein sequence ID" value="EAR91867.1"/>
    <property type="molecule type" value="Genomic_DNA"/>
</dbReference>
<sequence length="221" mass="25470">MNIKQFILLILFTTIYAQSQSNLADFQDIFNEYQKILAKASASLNDSSYEDLSARRTLKKSETIAENAQKKAENAKKDLLQAQDALNKASLQSIEAKKIIKAYEESPWDDEFIDEAEAALENFDQAQDNYDIYSNAFNEAQQQLEDAQEQLNEAKKNFKIAQEVIRFDEAIKQQLLLIHERDNNDQNLFAQYDQIIDNLKAFQKKISQAEDKAEKADNKKD</sequence>
<feature type="coiled-coil region" evidence="1">
    <location>
        <begin position="192"/>
        <end position="219"/>
    </location>
</feature>
<dbReference type="GeneID" id="7831919"/>
<dbReference type="RefSeq" id="XP_001012112.1">
    <property type="nucleotide sequence ID" value="XM_001012112.1"/>
</dbReference>
<evidence type="ECO:0000313" key="3">
    <source>
        <dbReference type="EMBL" id="EAR91867.1"/>
    </source>
</evidence>
<dbReference type="Gene3D" id="1.20.120.330">
    <property type="entry name" value="Nucleotidyltransferases domain 2"/>
    <property type="match status" value="2"/>
</dbReference>
<feature type="coiled-coil region" evidence="1">
    <location>
        <begin position="58"/>
        <end position="92"/>
    </location>
</feature>
<feature type="coiled-coil region" evidence="1">
    <location>
        <begin position="116"/>
        <end position="164"/>
    </location>
</feature>
<keyword evidence="4" id="KW-1185">Reference proteome</keyword>
<dbReference type="AlphaFoldDB" id="Q234Y6"/>
<dbReference type="HOGENOM" id="CLU_1252871_0_0_1"/>
<evidence type="ECO:0000256" key="2">
    <source>
        <dbReference type="SAM" id="SignalP"/>
    </source>
</evidence>
<evidence type="ECO:0000256" key="1">
    <source>
        <dbReference type="SAM" id="Coils"/>
    </source>
</evidence>
<keyword evidence="2" id="KW-0732">Signal</keyword>
<name>Q234Y6_TETTS</name>
<evidence type="ECO:0000313" key="4">
    <source>
        <dbReference type="Proteomes" id="UP000009168"/>
    </source>
</evidence>
<reference evidence="3" key="1">
    <citation type="submission" date="2008-09" db="EMBL/GenBank/DDBJ databases">
        <authorList>
            <person name="Eisen J.A."/>
            <person name="Wu M."/>
            <person name="Wu D."/>
            <person name="Nierman W.C."/>
            <person name="Orias E."/>
            <person name="Delcher A.L."/>
            <person name="Salzberg S.L."/>
        </authorList>
    </citation>
    <scope>NUCLEOTIDE SEQUENCE</scope>
    <source>
        <strain evidence="3">SB210</strain>
    </source>
</reference>
<dbReference type="InParanoid" id="Q234Y6"/>
<dbReference type="Proteomes" id="UP000009168">
    <property type="component" value="Unassembled WGS sequence"/>
</dbReference>
<protein>
    <submittedName>
        <fullName evidence="3">Uncharacterized protein</fullName>
    </submittedName>
</protein>
<organism evidence="3 4">
    <name type="scientific">Tetrahymena thermophila (strain SB210)</name>
    <dbReference type="NCBI Taxonomy" id="312017"/>
    <lineage>
        <taxon>Eukaryota</taxon>
        <taxon>Sar</taxon>
        <taxon>Alveolata</taxon>
        <taxon>Ciliophora</taxon>
        <taxon>Intramacronucleata</taxon>
        <taxon>Oligohymenophorea</taxon>
        <taxon>Hymenostomatida</taxon>
        <taxon>Tetrahymenina</taxon>
        <taxon>Tetrahymenidae</taxon>
        <taxon>Tetrahymena</taxon>
    </lineage>
</organism>
<gene>
    <name evidence="3" type="ORF">TTHERM_00095630</name>
</gene>
<feature type="signal peptide" evidence="2">
    <location>
        <begin position="1"/>
        <end position="17"/>
    </location>
</feature>
<proteinExistence type="predicted"/>
<feature type="chain" id="PRO_5005693844" evidence="2">
    <location>
        <begin position="18"/>
        <end position="221"/>
    </location>
</feature>